<reference evidence="3" key="1">
    <citation type="journal article" date="2015" name="Proc. Natl. Acad. Sci. U.S.A.">
        <title>Genome sequencing of adzuki bean (Vigna angularis) provides insight into high starch and low fat accumulation and domestication.</title>
        <authorList>
            <person name="Yang K."/>
            <person name="Tian Z."/>
            <person name="Chen C."/>
            <person name="Luo L."/>
            <person name="Zhao B."/>
            <person name="Wang Z."/>
            <person name="Yu L."/>
            <person name="Li Y."/>
            <person name="Sun Y."/>
            <person name="Li W."/>
            <person name="Chen Y."/>
            <person name="Li Y."/>
            <person name="Zhang Y."/>
            <person name="Ai D."/>
            <person name="Zhao J."/>
            <person name="Shang C."/>
            <person name="Ma Y."/>
            <person name="Wu B."/>
            <person name="Wang M."/>
            <person name="Gao L."/>
            <person name="Sun D."/>
            <person name="Zhang P."/>
            <person name="Guo F."/>
            <person name="Wang W."/>
            <person name="Li Y."/>
            <person name="Wang J."/>
            <person name="Varshney R.K."/>
            <person name="Wang J."/>
            <person name="Ling H.Q."/>
            <person name="Wan P."/>
        </authorList>
    </citation>
    <scope>NUCLEOTIDE SEQUENCE</scope>
    <source>
        <strain evidence="3">cv. Jingnong 6</strain>
    </source>
</reference>
<gene>
    <name evidence="2" type="ORF">LR48_Vigan04g073800</name>
</gene>
<protein>
    <submittedName>
        <fullName evidence="2">Uncharacterized protein</fullName>
    </submittedName>
</protein>
<dbReference type="Gramene" id="KOM40540">
    <property type="protein sequence ID" value="KOM40540"/>
    <property type="gene ID" value="LR48_Vigan04g073800"/>
</dbReference>
<dbReference type="AlphaFoldDB" id="A0A0L9UCA4"/>
<feature type="region of interest" description="Disordered" evidence="1">
    <location>
        <begin position="1"/>
        <end position="37"/>
    </location>
</feature>
<sequence>MSTIMLSSSEESEGRRGQGYTDSDPPSSDQPSEKWSRMTHRLICSSRSVDPSYFSNNGGVDPSGIAASMTAVVKGSRPSAYIVYTVRAPLLAPYTCLLDRPGQFINLFVHIQRSSNDWHKMLSGLLLMHNCILNP</sequence>
<dbReference type="Proteomes" id="UP000053144">
    <property type="component" value="Chromosome 4"/>
</dbReference>
<accession>A0A0L9UCA4</accession>
<name>A0A0L9UCA4_PHAAN</name>
<evidence type="ECO:0000313" key="3">
    <source>
        <dbReference type="Proteomes" id="UP000053144"/>
    </source>
</evidence>
<proteinExistence type="predicted"/>
<organism evidence="2 3">
    <name type="scientific">Phaseolus angularis</name>
    <name type="common">Azuki bean</name>
    <name type="synonym">Vigna angularis</name>
    <dbReference type="NCBI Taxonomy" id="3914"/>
    <lineage>
        <taxon>Eukaryota</taxon>
        <taxon>Viridiplantae</taxon>
        <taxon>Streptophyta</taxon>
        <taxon>Embryophyta</taxon>
        <taxon>Tracheophyta</taxon>
        <taxon>Spermatophyta</taxon>
        <taxon>Magnoliopsida</taxon>
        <taxon>eudicotyledons</taxon>
        <taxon>Gunneridae</taxon>
        <taxon>Pentapetalae</taxon>
        <taxon>rosids</taxon>
        <taxon>fabids</taxon>
        <taxon>Fabales</taxon>
        <taxon>Fabaceae</taxon>
        <taxon>Papilionoideae</taxon>
        <taxon>50 kb inversion clade</taxon>
        <taxon>NPAAA clade</taxon>
        <taxon>indigoferoid/millettioid clade</taxon>
        <taxon>Phaseoleae</taxon>
        <taxon>Vigna</taxon>
    </lineage>
</organism>
<evidence type="ECO:0000256" key="1">
    <source>
        <dbReference type="SAM" id="MobiDB-lite"/>
    </source>
</evidence>
<evidence type="ECO:0000313" key="2">
    <source>
        <dbReference type="EMBL" id="KOM40540.1"/>
    </source>
</evidence>
<dbReference type="EMBL" id="CM003374">
    <property type="protein sequence ID" value="KOM40540.1"/>
    <property type="molecule type" value="Genomic_DNA"/>
</dbReference>